<dbReference type="GO" id="GO:0016787">
    <property type="term" value="F:hydrolase activity"/>
    <property type="evidence" value="ECO:0007669"/>
    <property type="project" value="UniProtKB-KW"/>
</dbReference>
<evidence type="ECO:0000256" key="1">
    <source>
        <dbReference type="ARBA" id="ARBA00022801"/>
    </source>
</evidence>
<sequence>MNRLTFEAADGTPLSGALLGTGGPLVVLLHGGGPDHHSLLPLGEALADRYTVALPDIRGYGRSRCADPARHTWLRYTGDLLALLDHLGADRAVAGGTGLGSTISLRAALHHPERVAAAVLIGVEDIEDDDGKEAETALLDAFAERALGQGLEAAWAPLLDLFPPVVGATVRDAIPRSDPASVAAAAAIGRDRAFGGVAELREVVPPVLVVPGTDVRHPTALAERVAETLPHGRLAPVAVSRELRTPGDLARTMAPPVRGFLDGLPGWGAPLAP</sequence>
<evidence type="ECO:0000313" key="3">
    <source>
        <dbReference type="EMBL" id="MCS0637516.1"/>
    </source>
</evidence>
<dbReference type="EMBL" id="JANUGQ010000014">
    <property type="protein sequence ID" value="MCS0637516.1"/>
    <property type="molecule type" value="Genomic_DNA"/>
</dbReference>
<gene>
    <name evidence="3" type="ORF">NX801_17960</name>
</gene>
<dbReference type="PANTHER" id="PTHR43798">
    <property type="entry name" value="MONOACYLGLYCEROL LIPASE"/>
    <property type="match status" value="1"/>
</dbReference>
<dbReference type="Gene3D" id="3.40.50.1820">
    <property type="entry name" value="alpha/beta hydrolase"/>
    <property type="match status" value="1"/>
</dbReference>
<keyword evidence="4" id="KW-1185">Reference proteome</keyword>
<dbReference type="Pfam" id="PF00561">
    <property type="entry name" value="Abhydrolase_1"/>
    <property type="match status" value="1"/>
</dbReference>
<protein>
    <submittedName>
        <fullName evidence="3">Alpha/beta hydrolase</fullName>
    </submittedName>
</protein>
<keyword evidence="1 3" id="KW-0378">Hydrolase</keyword>
<dbReference type="Proteomes" id="UP001431313">
    <property type="component" value="Unassembled WGS sequence"/>
</dbReference>
<dbReference type="PANTHER" id="PTHR43798:SF31">
    <property type="entry name" value="AB HYDROLASE SUPERFAMILY PROTEIN YCLE"/>
    <property type="match status" value="1"/>
</dbReference>
<dbReference type="SUPFAM" id="SSF53474">
    <property type="entry name" value="alpha/beta-Hydrolases"/>
    <property type="match status" value="1"/>
</dbReference>
<name>A0ABT2CLD8_9ACTN</name>
<dbReference type="InterPro" id="IPR029058">
    <property type="entry name" value="AB_hydrolase_fold"/>
</dbReference>
<dbReference type="PRINTS" id="PR00111">
    <property type="entry name" value="ABHYDROLASE"/>
</dbReference>
<proteinExistence type="predicted"/>
<feature type="domain" description="AB hydrolase-1" evidence="2">
    <location>
        <begin position="24"/>
        <end position="126"/>
    </location>
</feature>
<reference evidence="3" key="1">
    <citation type="submission" date="2022-08" db="EMBL/GenBank/DDBJ databases">
        <authorList>
            <person name="Somphong A."/>
            <person name="Phongsopitanun W."/>
        </authorList>
    </citation>
    <scope>NUCLEOTIDE SEQUENCE</scope>
    <source>
        <strain evidence="3">LP05-1</strain>
    </source>
</reference>
<comment type="caution">
    <text evidence="3">The sequence shown here is derived from an EMBL/GenBank/DDBJ whole genome shotgun (WGS) entry which is preliminary data.</text>
</comment>
<dbReference type="RefSeq" id="WP_258788764.1">
    <property type="nucleotide sequence ID" value="NZ_JANUGQ010000014.1"/>
</dbReference>
<evidence type="ECO:0000259" key="2">
    <source>
        <dbReference type="Pfam" id="PF00561"/>
    </source>
</evidence>
<dbReference type="InterPro" id="IPR000073">
    <property type="entry name" value="AB_hydrolase_1"/>
</dbReference>
<dbReference type="InterPro" id="IPR050266">
    <property type="entry name" value="AB_hydrolase_sf"/>
</dbReference>
<organism evidence="3 4">
    <name type="scientific">Streptomyces pyxinae</name>
    <dbReference type="NCBI Taxonomy" id="2970734"/>
    <lineage>
        <taxon>Bacteria</taxon>
        <taxon>Bacillati</taxon>
        <taxon>Actinomycetota</taxon>
        <taxon>Actinomycetes</taxon>
        <taxon>Kitasatosporales</taxon>
        <taxon>Streptomycetaceae</taxon>
        <taxon>Streptomyces</taxon>
    </lineage>
</organism>
<accession>A0ABT2CLD8</accession>
<evidence type="ECO:0000313" key="4">
    <source>
        <dbReference type="Proteomes" id="UP001431313"/>
    </source>
</evidence>